<evidence type="ECO:0000313" key="1">
    <source>
        <dbReference type="EMBL" id="CRG83437.1"/>
    </source>
</evidence>
<dbReference type="GO" id="GO:0006044">
    <property type="term" value="P:N-acetylglucosamine metabolic process"/>
    <property type="evidence" value="ECO:0007669"/>
    <property type="project" value="TreeGrafter"/>
</dbReference>
<evidence type="ECO:0000313" key="2">
    <source>
        <dbReference type="Proteomes" id="UP000054383"/>
    </source>
</evidence>
<dbReference type="EMBL" id="CVMT01000001">
    <property type="protein sequence ID" value="CRG83437.1"/>
    <property type="molecule type" value="Genomic_DNA"/>
</dbReference>
<accession>A0A0U1LK93</accession>
<dbReference type="Pfam" id="PF12239">
    <property type="entry name" value="DUF3605"/>
    <property type="match status" value="1"/>
</dbReference>
<dbReference type="STRING" id="28573.A0A0U1LK93"/>
<sequence length="231" mass="26872">MGSIIENDHMQKPPPFHLTEVDRQILAQTDDEFVFHDWDELRDILGRNDLAALRRKPSDLRRYMAWTTDIKTAYGSITNYICQKRLHWTSASSPDIAQIKYNNPTPFADASDYRVLRNDWPYGLTPDISHIVVWSKTPIATKPENGDVTDESRAIIEAFVDRTFVRRLQNHQAFAGLTKDAIREQNILWFKNWTALQSVRSLEHFHLLVRGIPDEIITEWTKEEGVVQDIL</sequence>
<name>A0A0U1LK93_TALIS</name>
<dbReference type="InterPro" id="IPR022036">
    <property type="entry name" value="DUF3605"/>
</dbReference>
<dbReference type="Proteomes" id="UP000054383">
    <property type="component" value="Unassembled WGS sequence"/>
</dbReference>
<reference evidence="1 2" key="1">
    <citation type="submission" date="2015-04" db="EMBL/GenBank/DDBJ databases">
        <authorList>
            <person name="Syromyatnikov M.Y."/>
            <person name="Popov V.N."/>
        </authorList>
    </citation>
    <scope>NUCLEOTIDE SEQUENCE [LARGE SCALE GENOMIC DNA]</scope>
    <source>
        <strain evidence="1">WF-38-12</strain>
    </source>
</reference>
<dbReference type="AlphaFoldDB" id="A0A0U1LK93"/>
<evidence type="ECO:0008006" key="3">
    <source>
        <dbReference type="Google" id="ProtNLM"/>
    </source>
</evidence>
<dbReference type="OrthoDB" id="498286at2759"/>
<organism evidence="1 2">
    <name type="scientific">Talaromyces islandicus</name>
    <name type="common">Penicillium islandicum</name>
    <dbReference type="NCBI Taxonomy" id="28573"/>
    <lineage>
        <taxon>Eukaryota</taxon>
        <taxon>Fungi</taxon>
        <taxon>Dikarya</taxon>
        <taxon>Ascomycota</taxon>
        <taxon>Pezizomycotina</taxon>
        <taxon>Eurotiomycetes</taxon>
        <taxon>Eurotiomycetidae</taxon>
        <taxon>Eurotiales</taxon>
        <taxon>Trichocomaceae</taxon>
        <taxon>Talaromyces</taxon>
        <taxon>Talaromyces sect. Islandici</taxon>
    </lineage>
</organism>
<dbReference type="GO" id="GO:0005737">
    <property type="term" value="C:cytoplasm"/>
    <property type="evidence" value="ECO:0007669"/>
    <property type="project" value="TreeGrafter"/>
</dbReference>
<proteinExistence type="predicted"/>
<keyword evidence="2" id="KW-1185">Reference proteome</keyword>
<protein>
    <recommendedName>
        <fullName evidence="3">N-acetylglucosamine-induced protein 1</fullName>
    </recommendedName>
</protein>
<dbReference type="OMA" id="YHDWEDL"/>
<dbReference type="PANTHER" id="PTHR35020">
    <property type="entry name" value="N-ACETYLGLUCOSAMINE-INDUCED PROTEIN 1"/>
    <property type="match status" value="1"/>
</dbReference>
<gene>
    <name evidence="1" type="ORF">PISL3812_00788</name>
</gene>
<dbReference type="PANTHER" id="PTHR35020:SF2">
    <property type="entry name" value="N-ACETYLGLUCOSAMINE-INDUCED PROTEIN 1"/>
    <property type="match status" value="1"/>
</dbReference>